<keyword evidence="3 6" id="KW-0812">Transmembrane</keyword>
<feature type="transmembrane region" description="Helical" evidence="6">
    <location>
        <begin position="117"/>
        <end position="140"/>
    </location>
</feature>
<evidence type="ECO:0000256" key="1">
    <source>
        <dbReference type="ARBA" id="ARBA00004651"/>
    </source>
</evidence>
<name>A8FXK3_SHESH</name>
<dbReference type="RefSeq" id="WP_012143306.1">
    <property type="nucleotide sequence ID" value="NC_009831.1"/>
</dbReference>
<feature type="transmembrane region" description="Helical" evidence="6">
    <location>
        <begin position="83"/>
        <end position="105"/>
    </location>
</feature>
<keyword evidence="4 6" id="KW-1133">Transmembrane helix</keyword>
<dbReference type="OrthoDB" id="5715964at2"/>
<feature type="transmembrane region" description="Helical" evidence="6">
    <location>
        <begin position="363"/>
        <end position="384"/>
    </location>
</feature>
<comment type="subcellular location">
    <subcellularLocation>
        <location evidence="1">Cell membrane</location>
        <topology evidence="1">Multi-pass membrane protein</topology>
    </subcellularLocation>
</comment>
<keyword evidence="8" id="KW-1185">Reference proteome</keyword>
<proteinExistence type="predicted"/>
<feature type="transmembrane region" description="Helical" evidence="6">
    <location>
        <begin position="216"/>
        <end position="233"/>
    </location>
</feature>
<feature type="transmembrane region" description="Helical" evidence="6">
    <location>
        <begin position="301"/>
        <end position="324"/>
    </location>
</feature>
<dbReference type="eggNOG" id="COG2244">
    <property type="taxonomic scope" value="Bacteria"/>
</dbReference>
<dbReference type="PANTHER" id="PTHR30250:SF11">
    <property type="entry name" value="O-ANTIGEN TRANSPORTER-RELATED"/>
    <property type="match status" value="1"/>
</dbReference>
<evidence type="ECO:0000256" key="6">
    <source>
        <dbReference type="SAM" id="Phobius"/>
    </source>
</evidence>
<feature type="transmembrane region" description="Helical" evidence="6">
    <location>
        <begin position="147"/>
        <end position="168"/>
    </location>
</feature>
<dbReference type="Proteomes" id="UP000002015">
    <property type="component" value="Chromosome"/>
</dbReference>
<dbReference type="Pfam" id="PF13440">
    <property type="entry name" value="Polysacc_synt_3"/>
    <property type="match status" value="1"/>
</dbReference>
<evidence type="ECO:0000256" key="3">
    <source>
        <dbReference type="ARBA" id="ARBA00022692"/>
    </source>
</evidence>
<feature type="transmembrane region" description="Helical" evidence="6">
    <location>
        <begin position="330"/>
        <end position="351"/>
    </location>
</feature>
<keyword evidence="2" id="KW-1003">Cell membrane</keyword>
<feature type="transmembrane region" description="Helical" evidence="6">
    <location>
        <begin position="245"/>
        <end position="266"/>
    </location>
</feature>
<gene>
    <name evidence="7" type="ordered locus">Ssed_2969</name>
</gene>
<keyword evidence="5 6" id="KW-0472">Membrane</keyword>
<feature type="transmembrane region" description="Helical" evidence="6">
    <location>
        <begin position="50"/>
        <end position="71"/>
    </location>
</feature>
<dbReference type="EMBL" id="CP000821">
    <property type="protein sequence ID" value="ABV37576.1"/>
    <property type="molecule type" value="Genomic_DNA"/>
</dbReference>
<dbReference type="PANTHER" id="PTHR30250">
    <property type="entry name" value="PST FAMILY PREDICTED COLANIC ACID TRANSPORTER"/>
    <property type="match status" value="1"/>
</dbReference>
<evidence type="ECO:0000313" key="7">
    <source>
        <dbReference type="EMBL" id="ABV37576.1"/>
    </source>
</evidence>
<reference evidence="7 8" key="1">
    <citation type="submission" date="2007-08" db="EMBL/GenBank/DDBJ databases">
        <title>Complete sequence of Shewanella sediminis HAW-EB3.</title>
        <authorList>
            <consortium name="US DOE Joint Genome Institute"/>
            <person name="Copeland A."/>
            <person name="Lucas S."/>
            <person name="Lapidus A."/>
            <person name="Barry K."/>
            <person name="Glavina del Rio T."/>
            <person name="Dalin E."/>
            <person name="Tice H."/>
            <person name="Pitluck S."/>
            <person name="Chertkov O."/>
            <person name="Brettin T."/>
            <person name="Bruce D."/>
            <person name="Detter J.C."/>
            <person name="Han C."/>
            <person name="Schmutz J."/>
            <person name="Larimer F."/>
            <person name="Land M."/>
            <person name="Hauser L."/>
            <person name="Kyrpides N."/>
            <person name="Kim E."/>
            <person name="Zhao J.-S."/>
            <person name="Richardson P."/>
        </authorList>
    </citation>
    <scope>NUCLEOTIDE SEQUENCE [LARGE SCALE GENOMIC DNA]</scope>
    <source>
        <strain evidence="7 8">HAW-EB3</strain>
    </source>
</reference>
<dbReference type="STRING" id="425104.Ssed_2969"/>
<evidence type="ECO:0000256" key="2">
    <source>
        <dbReference type="ARBA" id="ARBA00022475"/>
    </source>
</evidence>
<evidence type="ECO:0000256" key="4">
    <source>
        <dbReference type="ARBA" id="ARBA00022989"/>
    </source>
</evidence>
<dbReference type="InterPro" id="IPR050833">
    <property type="entry name" value="Poly_Biosynth_Transport"/>
</dbReference>
<dbReference type="GO" id="GO:0005886">
    <property type="term" value="C:plasma membrane"/>
    <property type="evidence" value="ECO:0007669"/>
    <property type="project" value="UniProtKB-SubCell"/>
</dbReference>
<evidence type="ECO:0000313" key="8">
    <source>
        <dbReference type="Proteomes" id="UP000002015"/>
    </source>
</evidence>
<dbReference type="HOGENOM" id="CLU_611034_0_0_6"/>
<organism evidence="7 8">
    <name type="scientific">Shewanella sediminis (strain HAW-EB3)</name>
    <dbReference type="NCBI Taxonomy" id="425104"/>
    <lineage>
        <taxon>Bacteria</taxon>
        <taxon>Pseudomonadati</taxon>
        <taxon>Pseudomonadota</taxon>
        <taxon>Gammaproteobacteria</taxon>
        <taxon>Alteromonadales</taxon>
        <taxon>Shewanellaceae</taxon>
        <taxon>Shewanella</taxon>
    </lineage>
</organism>
<dbReference type="AlphaFoldDB" id="A8FXK3"/>
<feature type="transmembrane region" description="Helical" evidence="6">
    <location>
        <begin position="390"/>
        <end position="408"/>
    </location>
</feature>
<sequence>MNNMWGKALKVFIGTSVLQVSSILNFIVLARLLTSQEFGNLRQLMLLNQVLFTVLFTAVPISLLYFCGMFSQVNEKKEVAYKHLVLIIICGLVCSLGIFTFRSAITDIFANNELFELLGVFFVFPVLYMLYNAVPTFLIALDRTHLIKWYCPAIAFVNTFFVLAAAWFGDFTDVFYTIILSAGFSAGVALLLLSALIKQSQPGVAVDPKRLSYRQIIGYSWFLVAAALISILGSKIDQFVISNKLGIDVFAIYVVGAFQIPIYSIIQSSVNSVMLPQITAHIANNEWNELRLLWRESVNKISLFALPLAAVLTVFSSEFITLVFGEQYRSASTIFLIFSLLAPIKCISFGLIFRASGKPQYDVIGASVFLILSSVLTLVGVSIWGPVGAAVGVVLATLLLACMMSLMVKAHTKGEIGVFDLIPTFFFYRFFGLLSACWIFKAFGEWVLS</sequence>
<accession>A8FXK3</accession>
<feature type="transmembrane region" description="Helical" evidence="6">
    <location>
        <begin position="420"/>
        <end position="443"/>
    </location>
</feature>
<protein>
    <submittedName>
        <fullName evidence="7">Membrane protein involved in the export of O-antigen and teichoic acid-like protein</fullName>
    </submittedName>
</protein>
<feature type="transmembrane region" description="Helical" evidence="6">
    <location>
        <begin position="174"/>
        <end position="196"/>
    </location>
</feature>
<dbReference type="KEGG" id="sse:Ssed_2969"/>
<evidence type="ECO:0000256" key="5">
    <source>
        <dbReference type="ARBA" id="ARBA00023136"/>
    </source>
</evidence>
<feature type="transmembrane region" description="Helical" evidence="6">
    <location>
        <begin position="12"/>
        <end position="30"/>
    </location>
</feature>